<accession>A0AAV5L1D2</accession>
<evidence type="ECO:0000313" key="1">
    <source>
        <dbReference type="EMBL" id="GKV31051.1"/>
    </source>
</evidence>
<dbReference type="Gene3D" id="3.40.50.720">
    <property type="entry name" value="NAD(P)-binding Rossmann-like Domain"/>
    <property type="match status" value="1"/>
</dbReference>
<proteinExistence type="predicted"/>
<dbReference type="EMBL" id="BPVZ01000089">
    <property type="protein sequence ID" value="GKV31051.1"/>
    <property type="molecule type" value="Genomic_DNA"/>
</dbReference>
<sequence length="66" mass="7043">MHQAMISAFECGWGVAVLVGVPSRDDAFKTSPVNCLNERTLKGARPGETGEVCSSLCAFLIDQQSI</sequence>
<dbReference type="AlphaFoldDB" id="A0AAV5L1D2"/>
<reference evidence="1 2" key="1">
    <citation type="journal article" date="2021" name="Commun. Biol.">
        <title>The genome of Shorea leprosula (Dipterocarpaceae) highlights the ecological relevance of drought in aseasonal tropical rainforests.</title>
        <authorList>
            <person name="Ng K.K.S."/>
            <person name="Kobayashi M.J."/>
            <person name="Fawcett J.A."/>
            <person name="Hatakeyama M."/>
            <person name="Paape T."/>
            <person name="Ng C.H."/>
            <person name="Ang C.C."/>
            <person name="Tnah L.H."/>
            <person name="Lee C.T."/>
            <person name="Nishiyama T."/>
            <person name="Sese J."/>
            <person name="O'Brien M.J."/>
            <person name="Copetti D."/>
            <person name="Mohd Noor M.I."/>
            <person name="Ong R.C."/>
            <person name="Putra M."/>
            <person name="Sireger I.Z."/>
            <person name="Indrioko S."/>
            <person name="Kosugi Y."/>
            <person name="Izuno A."/>
            <person name="Isagi Y."/>
            <person name="Lee S.L."/>
            <person name="Shimizu K.K."/>
        </authorList>
    </citation>
    <scope>NUCLEOTIDE SEQUENCE [LARGE SCALE GENOMIC DNA]</scope>
    <source>
        <strain evidence="1">214</strain>
    </source>
</reference>
<gene>
    <name evidence="1" type="ORF">SLEP1_g39791</name>
</gene>
<dbReference type="Proteomes" id="UP001054252">
    <property type="component" value="Unassembled WGS sequence"/>
</dbReference>
<evidence type="ECO:0000313" key="2">
    <source>
        <dbReference type="Proteomes" id="UP001054252"/>
    </source>
</evidence>
<protein>
    <submittedName>
        <fullName evidence="1">Uncharacterized protein</fullName>
    </submittedName>
</protein>
<keyword evidence="2" id="KW-1185">Reference proteome</keyword>
<name>A0AAV5L1D2_9ROSI</name>
<comment type="caution">
    <text evidence="1">The sequence shown here is derived from an EMBL/GenBank/DDBJ whole genome shotgun (WGS) entry which is preliminary data.</text>
</comment>
<organism evidence="1 2">
    <name type="scientific">Rubroshorea leprosula</name>
    <dbReference type="NCBI Taxonomy" id="152421"/>
    <lineage>
        <taxon>Eukaryota</taxon>
        <taxon>Viridiplantae</taxon>
        <taxon>Streptophyta</taxon>
        <taxon>Embryophyta</taxon>
        <taxon>Tracheophyta</taxon>
        <taxon>Spermatophyta</taxon>
        <taxon>Magnoliopsida</taxon>
        <taxon>eudicotyledons</taxon>
        <taxon>Gunneridae</taxon>
        <taxon>Pentapetalae</taxon>
        <taxon>rosids</taxon>
        <taxon>malvids</taxon>
        <taxon>Malvales</taxon>
        <taxon>Dipterocarpaceae</taxon>
        <taxon>Rubroshorea</taxon>
    </lineage>
</organism>